<dbReference type="PROSITE" id="PS00211">
    <property type="entry name" value="ABC_TRANSPORTER_1"/>
    <property type="match status" value="1"/>
</dbReference>
<dbReference type="InterPro" id="IPR003439">
    <property type="entry name" value="ABC_transporter-like_ATP-bd"/>
</dbReference>
<evidence type="ECO:0000256" key="2">
    <source>
        <dbReference type="ARBA" id="ARBA00005417"/>
    </source>
</evidence>
<proteinExistence type="inferred from homology"/>
<dbReference type="InterPro" id="IPR011527">
    <property type="entry name" value="ABC1_TM_dom"/>
</dbReference>
<accession>A0AAU7RPM4</accession>
<comment type="similarity">
    <text evidence="2">Belongs to the ABC transporter superfamily.</text>
</comment>
<dbReference type="InterPro" id="IPR003593">
    <property type="entry name" value="AAA+_ATPase"/>
</dbReference>
<dbReference type="InterPro" id="IPR036640">
    <property type="entry name" value="ABC1_TM_sf"/>
</dbReference>
<dbReference type="Pfam" id="PF00005">
    <property type="entry name" value="ABC_tran"/>
    <property type="match status" value="1"/>
</dbReference>
<feature type="transmembrane region" description="Helical" evidence="9">
    <location>
        <begin position="135"/>
        <end position="152"/>
    </location>
</feature>
<dbReference type="GO" id="GO:0005524">
    <property type="term" value="F:ATP binding"/>
    <property type="evidence" value="ECO:0007669"/>
    <property type="project" value="UniProtKB-KW"/>
</dbReference>
<keyword evidence="3 9" id="KW-0812">Transmembrane</keyword>
<dbReference type="GO" id="GO:0005886">
    <property type="term" value="C:plasma membrane"/>
    <property type="evidence" value="ECO:0007669"/>
    <property type="project" value="UniProtKB-SubCell"/>
</dbReference>
<dbReference type="SUPFAM" id="SSF90123">
    <property type="entry name" value="ABC transporter transmembrane region"/>
    <property type="match status" value="1"/>
</dbReference>
<dbReference type="InterPro" id="IPR039421">
    <property type="entry name" value="Type_1_exporter"/>
</dbReference>
<gene>
    <name evidence="12" type="ORF">ABM479_15140</name>
</gene>
<feature type="domain" description="ABC transporter" evidence="10">
    <location>
        <begin position="333"/>
        <end position="567"/>
    </location>
</feature>
<dbReference type="GO" id="GO:0015421">
    <property type="term" value="F:ABC-type oligopeptide transporter activity"/>
    <property type="evidence" value="ECO:0007669"/>
    <property type="project" value="TreeGrafter"/>
</dbReference>
<name>A0AAU7RPM4_9HYPH</name>
<feature type="domain" description="ABC transmembrane type-1" evidence="11">
    <location>
        <begin position="17"/>
        <end position="299"/>
    </location>
</feature>
<evidence type="ECO:0000256" key="3">
    <source>
        <dbReference type="ARBA" id="ARBA00022692"/>
    </source>
</evidence>
<dbReference type="Gene3D" id="3.40.50.300">
    <property type="entry name" value="P-loop containing nucleotide triphosphate hydrolases"/>
    <property type="match status" value="1"/>
</dbReference>
<organism evidence="12">
    <name type="scientific">Rhizobium sp. ZPR3</name>
    <dbReference type="NCBI Taxonomy" id="3158967"/>
    <lineage>
        <taxon>Bacteria</taxon>
        <taxon>Pseudomonadati</taxon>
        <taxon>Pseudomonadota</taxon>
        <taxon>Alphaproteobacteria</taxon>
        <taxon>Hyphomicrobiales</taxon>
        <taxon>Rhizobiaceae</taxon>
        <taxon>Rhizobium/Agrobacterium group</taxon>
        <taxon>Rhizobium</taxon>
    </lineage>
</organism>
<dbReference type="SUPFAM" id="SSF52540">
    <property type="entry name" value="P-loop containing nucleoside triphosphate hydrolases"/>
    <property type="match status" value="1"/>
</dbReference>
<dbReference type="Pfam" id="PF00664">
    <property type="entry name" value="ABC_membrane"/>
    <property type="match status" value="1"/>
</dbReference>
<dbReference type="Gene3D" id="1.20.1560.10">
    <property type="entry name" value="ABC transporter type 1, transmembrane domain"/>
    <property type="match status" value="1"/>
</dbReference>
<evidence type="ECO:0000259" key="10">
    <source>
        <dbReference type="PROSITE" id="PS50893"/>
    </source>
</evidence>
<reference evidence="12" key="1">
    <citation type="submission" date="2024-06" db="EMBL/GenBank/DDBJ databases">
        <authorList>
            <person name="Li T."/>
            <person name="Gao R."/>
        </authorList>
    </citation>
    <scope>NUCLEOTIDE SEQUENCE</scope>
    <source>
        <strain evidence="12">ZPR3</strain>
    </source>
</reference>
<dbReference type="PANTHER" id="PTHR43394">
    <property type="entry name" value="ATP-DEPENDENT PERMEASE MDL1, MITOCHONDRIAL"/>
    <property type="match status" value="1"/>
</dbReference>
<dbReference type="InterPro" id="IPR017871">
    <property type="entry name" value="ABC_transporter-like_CS"/>
</dbReference>
<dbReference type="PROSITE" id="PS50929">
    <property type="entry name" value="ABC_TM1F"/>
    <property type="match status" value="1"/>
</dbReference>
<feature type="transmembrane region" description="Helical" evidence="9">
    <location>
        <begin position="53"/>
        <end position="77"/>
    </location>
</feature>
<evidence type="ECO:0000256" key="4">
    <source>
        <dbReference type="ARBA" id="ARBA00022741"/>
    </source>
</evidence>
<keyword evidence="5 12" id="KW-0067">ATP-binding</keyword>
<comment type="subcellular location">
    <subcellularLocation>
        <location evidence="1">Cell membrane</location>
        <topology evidence="1">Multi-pass membrane protein</topology>
    </subcellularLocation>
</comment>
<dbReference type="PROSITE" id="PS50893">
    <property type="entry name" value="ABC_TRANSPORTER_2"/>
    <property type="match status" value="1"/>
</dbReference>
<evidence type="ECO:0000313" key="12">
    <source>
        <dbReference type="EMBL" id="XBT92121.1"/>
    </source>
</evidence>
<protein>
    <submittedName>
        <fullName evidence="12">ABC transporter ATP-binding protein</fullName>
    </submittedName>
</protein>
<dbReference type="InterPro" id="IPR027417">
    <property type="entry name" value="P-loop_NTPase"/>
</dbReference>
<evidence type="ECO:0000259" key="11">
    <source>
        <dbReference type="PROSITE" id="PS50929"/>
    </source>
</evidence>
<dbReference type="EMBL" id="CP157960">
    <property type="protein sequence ID" value="XBT92121.1"/>
    <property type="molecule type" value="Genomic_DNA"/>
</dbReference>
<dbReference type="AlphaFoldDB" id="A0AAU7RPM4"/>
<dbReference type="RefSeq" id="WP_349956544.1">
    <property type="nucleotide sequence ID" value="NZ_CP157960.1"/>
</dbReference>
<keyword evidence="7 9" id="KW-0472">Membrane</keyword>
<comment type="function">
    <text evidence="8">Part of an ABC transporter complex. Transmembrane domains (TMD) form a pore in the inner membrane and the ATP-binding domain (NBD) is responsible for energy generation.</text>
</comment>
<evidence type="ECO:0000256" key="1">
    <source>
        <dbReference type="ARBA" id="ARBA00004651"/>
    </source>
</evidence>
<dbReference type="FunFam" id="3.40.50.300:FF:000218">
    <property type="entry name" value="Multidrug ABC transporter ATP-binding protein"/>
    <property type="match status" value="1"/>
</dbReference>
<keyword evidence="6 9" id="KW-1133">Transmembrane helix</keyword>
<dbReference type="GO" id="GO:0016887">
    <property type="term" value="F:ATP hydrolysis activity"/>
    <property type="evidence" value="ECO:0007669"/>
    <property type="project" value="InterPro"/>
</dbReference>
<evidence type="ECO:0000256" key="9">
    <source>
        <dbReference type="SAM" id="Phobius"/>
    </source>
</evidence>
<dbReference type="CDD" id="cd18549">
    <property type="entry name" value="ABC_6TM_YwjA_like"/>
    <property type="match status" value="1"/>
</dbReference>
<dbReference type="SMART" id="SM00382">
    <property type="entry name" value="AAA"/>
    <property type="match status" value="1"/>
</dbReference>
<evidence type="ECO:0000256" key="7">
    <source>
        <dbReference type="ARBA" id="ARBA00023136"/>
    </source>
</evidence>
<evidence type="ECO:0000256" key="5">
    <source>
        <dbReference type="ARBA" id="ARBA00022840"/>
    </source>
</evidence>
<keyword evidence="4" id="KW-0547">Nucleotide-binding</keyword>
<feature type="transmembrane region" description="Helical" evidence="9">
    <location>
        <begin position="12"/>
        <end position="33"/>
    </location>
</feature>
<evidence type="ECO:0000256" key="6">
    <source>
        <dbReference type="ARBA" id="ARBA00022989"/>
    </source>
</evidence>
<dbReference type="PANTHER" id="PTHR43394:SF1">
    <property type="entry name" value="ATP-BINDING CASSETTE SUB-FAMILY B MEMBER 10, MITOCHONDRIAL"/>
    <property type="match status" value="1"/>
</dbReference>
<evidence type="ECO:0000256" key="8">
    <source>
        <dbReference type="ARBA" id="ARBA00024725"/>
    </source>
</evidence>
<sequence length="590" mass="65777">MLRRFISYYHPYKKLLAITLISAVIAGLLELRFPIIVKIFVDDLLPAHDWGLIIWSALLLMFVYAINGALLAIVNYYGHLLGINIETDMRQQAFSHIQQLSFRYFDNNSVGDLITNVTKDLEEIGEVAHHGPEDIVLSVMTFFGAAAIMFYIHWKLGLLVTCLVPTIAWASGRYGVKLAQNWRNLLRQISLLNQTIAESVGGIRIVKAFSNESHEYKAFRRRNHDYRRIKKKAYAYMTTSTTISYLGTRSVQLLVLVAGAWYVAVGEITQGSFVGILLIVNVLFKPIERLGSFLETYPKAIAGFRRFLALIDSVPEVTDNEKSISVEKLRGEIAYNNVTFSYSPHLKVLDRFNLRIGHGEKIAFVGASGVGKTTICSLLPRFYDVNSGSITIEGIDIRDITQSSLRKQIGLVQQDPFLFTASIRENVAYGRIGASSDEIETAVQRAALGDFIELLPDGLDTLVGERGVKLSGGQKQRIAIARLFLKNPPILILDEATSALDYETECLIQSALTELMADRTAMIIAHRLSTIKQVDRIIVIGKNGILEQGTHDELLRSGAHYARLYESQFVTELNQVSRELGTGAATSGLQ</sequence>